<dbReference type="InterPro" id="IPR024079">
    <property type="entry name" value="MetalloPept_cat_dom_sf"/>
</dbReference>
<keyword evidence="19" id="KW-1185">Reference proteome</keyword>
<dbReference type="GO" id="GO:0005576">
    <property type="term" value="C:extracellular region"/>
    <property type="evidence" value="ECO:0007669"/>
    <property type="project" value="UniProtKB-SubCell"/>
</dbReference>
<keyword evidence="2 12" id="KW-0964">Secreted</keyword>
<dbReference type="Pfam" id="PF00431">
    <property type="entry name" value="CUB"/>
    <property type="match status" value="1"/>
</dbReference>
<dbReference type="Proteomes" id="UP000030764">
    <property type="component" value="Unassembled WGS sequence"/>
</dbReference>
<dbReference type="InterPro" id="IPR001506">
    <property type="entry name" value="Peptidase_M12A"/>
</dbReference>
<dbReference type="PROSITE" id="PS51864">
    <property type="entry name" value="ASTACIN"/>
    <property type="match status" value="1"/>
</dbReference>
<evidence type="ECO:0000256" key="4">
    <source>
        <dbReference type="ARBA" id="ARBA00022670"/>
    </source>
</evidence>
<dbReference type="SUPFAM" id="SSF55486">
    <property type="entry name" value="Metalloproteases ('zincins'), catalytic domain"/>
    <property type="match status" value="1"/>
</dbReference>
<dbReference type="GO" id="GO:0018996">
    <property type="term" value="P:molting cycle, collagen and cuticulin-based cuticle"/>
    <property type="evidence" value="ECO:0007669"/>
    <property type="project" value="InterPro"/>
</dbReference>
<dbReference type="AlphaFoldDB" id="A0A085M4K2"/>
<dbReference type="PROSITE" id="PS00022">
    <property type="entry name" value="EGF_1"/>
    <property type="match status" value="1"/>
</dbReference>
<evidence type="ECO:0000256" key="14">
    <source>
        <dbReference type="PROSITE-ProRule" id="PRU01211"/>
    </source>
</evidence>
<feature type="binding site" evidence="14">
    <location>
        <position position="260"/>
    </location>
    <ligand>
        <name>Zn(2+)</name>
        <dbReference type="ChEBI" id="CHEBI:29105"/>
        <note>catalytic</note>
    </ligand>
</feature>
<evidence type="ECO:0000259" key="16">
    <source>
        <dbReference type="PROSITE" id="PS01180"/>
    </source>
</evidence>
<dbReference type="SMART" id="SM00042">
    <property type="entry name" value="CUB"/>
    <property type="match status" value="1"/>
</dbReference>
<sequence>MVPTNAYRQLTRCLRARVEKMVPRNGPGNKHRRPTTVLPFHCDKPRADNRKTAQHRIGLARNEMMQFAPLADSGKIAQLKAAFARLSSGEDIPKIDASQVISITNRPSADQRTEVEINGPDRLFMGDLLLTPFQWVTLMKYANRNSQRPGKTKRKAGEDPPFRPWEGSVIPYRLDNSLREGSRVAIVKAIRLWQENTCLKLKEHSHGQFTEGILFTENGYMCSSFVGKVGRVQNISISWPHCATAGLVAHQIGHALGLLHEQNRLDRQRHMAVNYKNLNFNFYDLFARLRSDLLIDFALPYDLGSVMHVASMRSTKGDSVAGIVAVDPNYQWTIGQRKKPSFLDYKLVNLLYCADKCQTTLPCQHDGYEDVNDCRKCRCPSGLGGPFCERAEVQDGEELCGSELIAQRTDSFLRTPTDGSRRCSWLLRSGESNAMVHLQFVHLNMSCEERTCSTSFVEIKSGPRFDSTGYRFCCNRLPPRNHFTSVGPEMLVIFESGGHLHSKFSLRYHSIQNQVIQTTTAAMPTTEIEEMDGCPCSPWEPWGDCTQECGGCGSQSRTRQCSDDRQQLCPTVQSRKCNFAPCEGSKMIVNNGEFHLLFNGCCVGMQLQPDGLCKPSAAITSILGSLLNIGQ</sequence>
<dbReference type="Pfam" id="PF01400">
    <property type="entry name" value="Astacin"/>
    <property type="match status" value="1"/>
</dbReference>
<dbReference type="InterPro" id="IPR000859">
    <property type="entry name" value="CUB_dom"/>
</dbReference>
<dbReference type="PROSITE" id="PS01180">
    <property type="entry name" value="CUB"/>
    <property type="match status" value="1"/>
</dbReference>
<dbReference type="PIRSF" id="PIRSF036365">
    <property type="entry name" value="Astacin_nematoda"/>
    <property type="match status" value="1"/>
</dbReference>
<evidence type="ECO:0000256" key="13">
    <source>
        <dbReference type="PROSITE-ProRule" id="PRU00059"/>
    </source>
</evidence>
<dbReference type="GO" id="GO:0008270">
    <property type="term" value="F:zinc ion binding"/>
    <property type="evidence" value="ECO:0007669"/>
    <property type="project" value="UniProtKB-UniRule"/>
</dbReference>
<evidence type="ECO:0000256" key="10">
    <source>
        <dbReference type="ARBA" id="ARBA00023157"/>
    </source>
</evidence>
<dbReference type="GO" id="GO:0006508">
    <property type="term" value="P:proteolysis"/>
    <property type="evidence" value="ECO:0007669"/>
    <property type="project" value="UniProtKB-KW"/>
</dbReference>
<keyword evidence="10" id="KW-1015">Disulfide bond</keyword>
<name>A0A085M4K2_9BILA</name>
<evidence type="ECO:0000256" key="5">
    <source>
        <dbReference type="ARBA" id="ARBA00022723"/>
    </source>
</evidence>
<keyword evidence="3" id="KW-0245">EGF-like domain</keyword>
<evidence type="ECO:0000313" key="19">
    <source>
        <dbReference type="Proteomes" id="UP000030764"/>
    </source>
</evidence>
<evidence type="ECO:0000259" key="17">
    <source>
        <dbReference type="PROSITE" id="PS51864"/>
    </source>
</evidence>
<keyword evidence="6" id="KW-0732">Signal</keyword>
<dbReference type="PRINTS" id="PR00480">
    <property type="entry name" value="ASTACIN"/>
</dbReference>
<feature type="domain" description="CUB" evidence="16">
    <location>
        <begin position="400"/>
        <end position="511"/>
    </location>
</feature>
<dbReference type="SUPFAM" id="SSF49854">
    <property type="entry name" value="Spermadhesin, CUB domain"/>
    <property type="match status" value="1"/>
</dbReference>
<dbReference type="CDD" id="cd00041">
    <property type="entry name" value="CUB"/>
    <property type="match status" value="1"/>
</dbReference>
<evidence type="ECO:0000256" key="6">
    <source>
        <dbReference type="ARBA" id="ARBA00022729"/>
    </source>
</evidence>
<comment type="caution">
    <text evidence="13">Lacks conserved residue(s) required for the propagation of feature annotation.</text>
</comment>
<dbReference type="InterPro" id="IPR017050">
    <property type="entry name" value="Metallopeptidase_nem"/>
</dbReference>
<dbReference type="InterPro" id="IPR000742">
    <property type="entry name" value="EGF"/>
</dbReference>
<dbReference type="SMART" id="SM00209">
    <property type="entry name" value="TSP1"/>
    <property type="match status" value="1"/>
</dbReference>
<dbReference type="PANTHER" id="PTHR10127:SF823">
    <property type="entry name" value="ZINC METALLOPROTEINASE NAS-33"/>
    <property type="match status" value="1"/>
</dbReference>
<dbReference type="CDD" id="cd04280">
    <property type="entry name" value="ZnMc_astacin_like"/>
    <property type="match status" value="1"/>
</dbReference>
<feature type="binding site" evidence="14">
    <location>
        <position position="254"/>
    </location>
    <ligand>
        <name>Zn(2+)</name>
        <dbReference type="ChEBI" id="CHEBI:29105"/>
        <note>catalytic</note>
    </ligand>
</feature>
<dbReference type="InterPro" id="IPR035914">
    <property type="entry name" value="Sperma_CUB_dom_sf"/>
</dbReference>
<keyword evidence="11" id="KW-0325">Glycoprotein</keyword>
<gene>
    <name evidence="18" type="ORF">M513_06993</name>
</gene>
<evidence type="ECO:0000256" key="7">
    <source>
        <dbReference type="ARBA" id="ARBA00022801"/>
    </source>
</evidence>
<keyword evidence="4 15" id="KW-0645">Protease</keyword>
<keyword evidence="5 14" id="KW-0479">Metal-binding</keyword>
<dbReference type="InterPro" id="IPR036383">
    <property type="entry name" value="TSP1_rpt_sf"/>
</dbReference>
<dbReference type="InterPro" id="IPR000884">
    <property type="entry name" value="TSP1_rpt"/>
</dbReference>
<evidence type="ECO:0000256" key="11">
    <source>
        <dbReference type="ARBA" id="ARBA00023180"/>
    </source>
</evidence>
<evidence type="ECO:0000256" key="9">
    <source>
        <dbReference type="ARBA" id="ARBA00023049"/>
    </source>
</evidence>
<keyword evidence="7 15" id="KW-0378">Hydrolase</keyword>
<dbReference type="SMART" id="SM00235">
    <property type="entry name" value="ZnMc"/>
    <property type="match status" value="1"/>
</dbReference>
<organism evidence="18 19">
    <name type="scientific">Trichuris suis</name>
    <name type="common">pig whipworm</name>
    <dbReference type="NCBI Taxonomy" id="68888"/>
    <lineage>
        <taxon>Eukaryota</taxon>
        <taxon>Metazoa</taxon>
        <taxon>Ecdysozoa</taxon>
        <taxon>Nematoda</taxon>
        <taxon>Enoplea</taxon>
        <taxon>Dorylaimia</taxon>
        <taxon>Trichinellida</taxon>
        <taxon>Trichuridae</taxon>
        <taxon>Trichuris</taxon>
    </lineage>
</organism>
<dbReference type="Gene3D" id="2.20.100.10">
    <property type="entry name" value="Thrombospondin type-1 (TSP1) repeat"/>
    <property type="match status" value="1"/>
</dbReference>
<dbReference type="SUPFAM" id="SSF82895">
    <property type="entry name" value="TSP-1 type 1 repeat"/>
    <property type="match status" value="1"/>
</dbReference>
<dbReference type="Gene3D" id="3.40.390.10">
    <property type="entry name" value="Collagenase (Catalytic Domain)"/>
    <property type="match status" value="1"/>
</dbReference>
<feature type="domain" description="Peptidase M12A" evidence="17">
    <location>
        <begin position="155"/>
        <end position="358"/>
    </location>
</feature>
<comment type="cofactor">
    <cofactor evidence="14 15">
        <name>Zn(2+)</name>
        <dbReference type="ChEBI" id="CHEBI:29105"/>
    </cofactor>
    <text evidence="14 15">Binds 1 zinc ion per subunit.</text>
</comment>
<dbReference type="PROSITE" id="PS50092">
    <property type="entry name" value="TSP1"/>
    <property type="match status" value="1"/>
</dbReference>
<evidence type="ECO:0000256" key="2">
    <source>
        <dbReference type="ARBA" id="ARBA00022525"/>
    </source>
</evidence>
<dbReference type="InterPro" id="IPR034035">
    <property type="entry name" value="Astacin-like_dom"/>
</dbReference>
<reference evidence="18 19" key="1">
    <citation type="journal article" date="2014" name="Nat. Genet.">
        <title>Genome and transcriptome of the porcine whipworm Trichuris suis.</title>
        <authorList>
            <person name="Jex A.R."/>
            <person name="Nejsum P."/>
            <person name="Schwarz E.M."/>
            <person name="Hu L."/>
            <person name="Young N.D."/>
            <person name="Hall R.S."/>
            <person name="Korhonen P.K."/>
            <person name="Liao S."/>
            <person name="Thamsborg S."/>
            <person name="Xia J."/>
            <person name="Xu P."/>
            <person name="Wang S."/>
            <person name="Scheerlinck J.P."/>
            <person name="Hofmann A."/>
            <person name="Sternberg P.W."/>
            <person name="Wang J."/>
            <person name="Gasser R.B."/>
        </authorList>
    </citation>
    <scope>NUCLEOTIDE SEQUENCE [LARGE SCALE GENOMIC DNA]</scope>
    <source>
        <strain evidence="18">DCEP-RM93M</strain>
    </source>
</reference>
<comment type="subcellular location">
    <subcellularLocation>
        <location evidence="1 12">Secreted</location>
    </subcellularLocation>
</comment>
<evidence type="ECO:0000256" key="8">
    <source>
        <dbReference type="ARBA" id="ARBA00022833"/>
    </source>
</evidence>
<proteinExistence type="predicted"/>
<dbReference type="Gene3D" id="2.60.120.290">
    <property type="entry name" value="Spermadhesin, CUB domain"/>
    <property type="match status" value="1"/>
</dbReference>
<evidence type="ECO:0000313" key="18">
    <source>
        <dbReference type="EMBL" id="KFD52148.1"/>
    </source>
</evidence>
<evidence type="ECO:0000256" key="12">
    <source>
        <dbReference type="PIRNR" id="PIRNR036365"/>
    </source>
</evidence>
<accession>A0A085M4K2</accession>
<feature type="binding site" evidence="14">
    <location>
        <position position="250"/>
    </location>
    <ligand>
        <name>Zn(2+)</name>
        <dbReference type="ChEBI" id="CHEBI:29105"/>
        <note>catalytic</note>
    </ligand>
</feature>
<evidence type="ECO:0000256" key="3">
    <source>
        <dbReference type="ARBA" id="ARBA00022536"/>
    </source>
</evidence>
<evidence type="ECO:0000256" key="15">
    <source>
        <dbReference type="RuleBase" id="RU361183"/>
    </source>
</evidence>
<keyword evidence="8 14" id="KW-0862">Zinc</keyword>
<dbReference type="GO" id="GO:0004222">
    <property type="term" value="F:metalloendopeptidase activity"/>
    <property type="evidence" value="ECO:0007669"/>
    <property type="project" value="UniProtKB-UniRule"/>
</dbReference>
<dbReference type="EMBL" id="KL363231">
    <property type="protein sequence ID" value="KFD52148.1"/>
    <property type="molecule type" value="Genomic_DNA"/>
</dbReference>
<protein>
    <recommendedName>
        <fullName evidence="12">Zinc metalloproteinase</fullName>
    </recommendedName>
</protein>
<dbReference type="InterPro" id="IPR006026">
    <property type="entry name" value="Peptidase_Metallo"/>
</dbReference>
<keyword evidence="9 15" id="KW-0482">Metalloprotease</keyword>
<evidence type="ECO:0000256" key="1">
    <source>
        <dbReference type="ARBA" id="ARBA00004613"/>
    </source>
</evidence>
<dbReference type="PANTHER" id="PTHR10127">
    <property type="entry name" value="DISCOIDIN, CUB, EGF, LAMININ , AND ZINC METALLOPROTEASE DOMAIN CONTAINING"/>
    <property type="match status" value="1"/>
</dbReference>